<evidence type="ECO:0000256" key="13">
    <source>
        <dbReference type="SAM" id="MobiDB-lite"/>
    </source>
</evidence>
<feature type="compositionally biased region" description="Acidic residues" evidence="13">
    <location>
        <begin position="27"/>
        <end position="43"/>
    </location>
</feature>
<keyword evidence="6 12" id="KW-0067">ATP-binding</keyword>
<dbReference type="GO" id="GO:0017148">
    <property type="term" value="P:negative regulation of translation"/>
    <property type="evidence" value="ECO:0007669"/>
    <property type="project" value="UniProtKB-KW"/>
</dbReference>
<evidence type="ECO:0000256" key="2">
    <source>
        <dbReference type="ARBA" id="ARBA00022527"/>
    </source>
</evidence>
<keyword evidence="11" id="KW-0694">RNA-binding</keyword>
<dbReference type="VEuPathDB" id="AmoebaDB:NF0088460"/>
<evidence type="ECO:0000256" key="11">
    <source>
        <dbReference type="PROSITE-ProRule" id="PRU00266"/>
    </source>
</evidence>
<dbReference type="InterPro" id="IPR050339">
    <property type="entry name" value="CC_SR_Kinase"/>
</dbReference>
<dbReference type="PROSITE" id="PS50137">
    <property type="entry name" value="DS_RBD"/>
    <property type="match status" value="1"/>
</dbReference>
<feature type="domain" description="Protein kinase" evidence="14">
    <location>
        <begin position="145"/>
        <end position="427"/>
    </location>
</feature>
<name>A0A6A5C646_NAEFO</name>
<keyword evidence="4 12" id="KW-0547">Nucleotide-binding</keyword>
<dbReference type="PROSITE" id="PS00108">
    <property type="entry name" value="PROTEIN_KINASE_ST"/>
    <property type="match status" value="1"/>
</dbReference>
<dbReference type="OrthoDB" id="341578at2759"/>
<comment type="catalytic activity">
    <reaction evidence="9">
        <text>L-threonyl-[protein] + ATP = O-phospho-L-threonyl-[protein] + ADP + H(+)</text>
        <dbReference type="Rhea" id="RHEA:46608"/>
        <dbReference type="Rhea" id="RHEA-COMP:11060"/>
        <dbReference type="Rhea" id="RHEA-COMP:11605"/>
        <dbReference type="ChEBI" id="CHEBI:15378"/>
        <dbReference type="ChEBI" id="CHEBI:30013"/>
        <dbReference type="ChEBI" id="CHEBI:30616"/>
        <dbReference type="ChEBI" id="CHEBI:61977"/>
        <dbReference type="ChEBI" id="CHEBI:456216"/>
        <dbReference type="EC" id="2.7.11.1"/>
    </reaction>
    <physiologicalReaction direction="left-to-right" evidence="9">
        <dbReference type="Rhea" id="RHEA:46609"/>
    </physiologicalReaction>
</comment>
<dbReference type="InterPro" id="IPR000719">
    <property type="entry name" value="Prot_kinase_dom"/>
</dbReference>
<keyword evidence="17" id="KW-1185">Reference proteome</keyword>
<dbReference type="InterPro" id="IPR014720">
    <property type="entry name" value="dsRBD_dom"/>
</dbReference>
<feature type="region of interest" description="Disordered" evidence="13">
    <location>
        <begin position="1"/>
        <end position="70"/>
    </location>
</feature>
<dbReference type="InterPro" id="IPR017441">
    <property type="entry name" value="Protein_kinase_ATP_BS"/>
</dbReference>
<dbReference type="PANTHER" id="PTHR11042:SF160">
    <property type="entry name" value="EUKARYOTIC TRANSLATION INITIATION FACTOR 2-ALPHA KINASE 1"/>
    <property type="match status" value="1"/>
</dbReference>
<evidence type="ECO:0000256" key="8">
    <source>
        <dbReference type="ARBA" id="ARBA00037982"/>
    </source>
</evidence>
<sequence>MIRVPHKKANTPFFSKAQLVSSNDHDEKDEDDEKDDDQEEEEQNSSQTSVTFEETSHHSSQNSGTSFSINDDSRQILEQLKKDWPATLKKLKQSDMVTFKNFTMKQMFDFVMKEMTFDDAQDENFVTTTRNLVSRLKTDFNFGNSKDSCVLGSGAFGTVIKAEHNIDHKTYAIKLVKLSKLKENKRKEAMKEAKKLSSIDHHPQVVRYYSVWKEPLIDEIEELFVERESDGSQSTNDETTNNNQSSLNDDEVLCIQMEYCSSSLKTEIAKNLRRGHAWKYLIQILEGLAFLSEFSIVHSDLKPDNILIHEGEVKLGDFGLSYSYDESHKIGSSRGTQFYVPEKEPREKNLKVDVFSLGVVFFEMLSCFTTESERRVKLKSLIANPHSELSTCDHLFNVEKELIAKMLDSNKDSRPTAKELLMSLTTLTFKCPKCTSSKPMYGVAPWITHLTGNTHDPLPTLLKGLLSEPNHENSVQQLNEMCQKLKGQMAFSEQTDSHGKFSLTVVVTFGKFTKRISIASVTAKSLFFKTKKDAKEHACRQAVEQIMQQLRIVNNQL</sequence>
<dbReference type="SUPFAM" id="SSF54768">
    <property type="entry name" value="dsRNA-binding domain-like"/>
    <property type="match status" value="1"/>
</dbReference>
<feature type="binding site" evidence="12">
    <location>
        <position position="174"/>
    </location>
    <ligand>
        <name>ATP</name>
        <dbReference type="ChEBI" id="CHEBI:30616"/>
    </ligand>
</feature>
<dbReference type="VEuPathDB" id="AmoebaDB:NfTy_011050"/>
<dbReference type="GO" id="GO:0005737">
    <property type="term" value="C:cytoplasm"/>
    <property type="evidence" value="ECO:0007669"/>
    <property type="project" value="TreeGrafter"/>
</dbReference>
<evidence type="ECO:0000256" key="5">
    <source>
        <dbReference type="ARBA" id="ARBA00022777"/>
    </source>
</evidence>
<comment type="caution">
    <text evidence="16">The sequence shown here is derived from an EMBL/GenBank/DDBJ whole genome shotgun (WGS) entry which is preliminary data.</text>
</comment>
<dbReference type="InterPro" id="IPR008271">
    <property type="entry name" value="Ser/Thr_kinase_AS"/>
</dbReference>
<evidence type="ECO:0000256" key="7">
    <source>
        <dbReference type="ARBA" id="ARBA00023193"/>
    </source>
</evidence>
<dbReference type="VEuPathDB" id="AmoebaDB:FDP41_010291"/>
<proteinExistence type="inferred from homology"/>
<evidence type="ECO:0000256" key="9">
    <source>
        <dbReference type="ARBA" id="ARBA00048659"/>
    </source>
</evidence>
<dbReference type="GO" id="GO:0005634">
    <property type="term" value="C:nucleus"/>
    <property type="evidence" value="ECO:0007669"/>
    <property type="project" value="TreeGrafter"/>
</dbReference>
<comment type="catalytic activity">
    <reaction evidence="10">
        <text>L-seryl-[protein] + ATP = O-phospho-L-seryl-[protein] + ADP + H(+)</text>
        <dbReference type="Rhea" id="RHEA:17989"/>
        <dbReference type="Rhea" id="RHEA-COMP:9863"/>
        <dbReference type="Rhea" id="RHEA-COMP:11604"/>
        <dbReference type="ChEBI" id="CHEBI:15378"/>
        <dbReference type="ChEBI" id="CHEBI:29999"/>
        <dbReference type="ChEBI" id="CHEBI:30616"/>
        <dbReference type="ChEBI" id="CHEBI:83421"/>
        <dbReference type="ChEBI" id="CHEBI:456216"/>
        <dbReference type="EC" id="2.7.11.1"/>
    </reaction>
    <physiologicalReaction direction="left-to-right" evidence="10">
        <dbReference type="Rhea" id="RHEA:17990"/>
    </physiologicalReaction>
</comment>
<evidence type="ECO:0000259" key="14">
    <source>
        <dbReference type="PROSITE" id="PS50011"/>
    </source>
</evidence>
<dbReference type="GO" id="GO:0005524">
    <property type="term" value="F:ATP binding"/>
    <property type="evidence" value="ECO:0007669"/>
    <property type="project" value="UniProtKB-UniRule"/>
</dbReference>
<feature type="domain" description="DRBM" evidence="15">
    <location>
        <begin position="473"/>
        <end position="548"/>
    </location>
</feature>
<dbReference type="Gene3D" id="3.30.200.20">
    <property type="entry name" value="Phosphorylase Kinase, domain 1"/>
    <property type="match status" value="1"/>
</dbReference>
<evidence type="ECO:0000313" key="17">
    <source>
        <dbReference type="Proteomes" id="UP000444721"/>
    </source>
</evidence>
<dbReference type="PROSITE" id="PS00107">
    <property type="entry name" value="PROTEIN_KINASE_ATP"/>
    <property type="match status" value="1"/>
</dbReference>
<evidence type="ECO:0000259" key="15">
    <source>
        <dbReference type="PROSITE" id="PS50137"/>
    </source>
</evidence>
<dbReference type="Gene3D" id="3.30.160.20">
    <property type="match status" value="1"/>
</dbReference>
<dbReference type="RefSeq" id="XP_044567939.1">
    <property type="nucleotide sequence ID" value="XM_044700573.1"/>
</dbReference>
<feature type="compositionally biased region" description="Polar residues" evidence="13">
    <location>
        <begin position="44"/>
        <end position="70"/>
    </location>
</feature>
<evidence type="ECO:0000256" key="10">
    <source>
        <dbReference type="ARBA" id="ARBA00048977"/>
    </source>
</evidence>
<reference evidence="16 17" key="1">
    <citation type="journal article" date="2019" name="Sci. Rep.">
        <title>Nanopore sequencing improves the draft genome of the human pathogenic amoeba Naegleria fowleri.</title>
        <authorList>
            <person name="Liechti N."/>
            <person name="Schurch N."/>
            <person name="Bruggmann R."/>
            <person name="Wittwer M."/>
        </authorList>
    </citation>
    <scope>NUCLEOTIDE SEQUENCE [LARGE SCALE GENOMIC DNA]</scope>
    <source>
        <strain evidence="16 17">ATCC 30894</strain>
    </source>
</reference>
<dbReference type="GO" id="GO:0003723">
    <property type="term" value="F:RNA binding"/>
    <property type="evidence" value="ECO:0007669"/>
    <property type="project" value="UniProtKB-UniRule"/>
</dbReference>
<gene>
    <name evidence="16" type="ORF">FDP41_010291</name>
</gene>
<keyword evidence="2" id="KW-0723">Serine/threonine-protein kinase</keyword>
<dbReference type="EMBL" id="VFQX01000006">
    <property type="protein sequence ID" value="KAF0983226.1"/>
    <property type="molecule type" value="Genomic_DNA"/>
</dbReference>
<dbReference type="Gene3D" id="1.10.510.10">
    <property type="entry name" value="Transferase(Phosphotransferase) domain 1"/>
    <property type="match status" value="1"/>
</dbReference>
<dbReference type="InterPro" id="IPR011009">
    <property type="entry name" value="Kinase-like_dom_sf"/>
</dbReference>
<keyword evidence="3" id="KW-0808">Transferase</keyword>
<dbReference type="PROSITE" id="PS50011">
    <property type="entry name" value="PROTEIN_KINASE_DOM"/>
    <property type="match status" value="1"/>
</dbReference>
<evidence type="ECO:0000256" key="1">
    <source>
        <dbReference type="ARBA" id="ARBA00012513"/>
    </source>
</evidence>
<dbReference type="EC" id="2.7.11.1" evidence="1"/>
<evidence type="ECO:0000313" key="16">
    <source>
        <dbReference type="EMBL" id="KAF0983226.1"/>
    </source>
</evidence>
<dbReference type="SMART" id="SM00220">
    <property type="entry name" value="S_TKc"/>
    <property type="match status" value="1"/>
</dbReference>
<dbReference type="SUPFAM" id="SSF56112">
    <property type="entry name" value="Protein kinase-like (PK-like)"/>
    <property type="match status" value="1"/>
</dbReference>
<keyword evidence="5" id="KW-0418">Kinase</keyword>
<dbReference type="GeneID" id="68117506"/>
<evidence type="ECO:0000256" key="6">
    <source>
        <dbReference type="ARBA" id="ARBA00022840"/>
    </source>
</evidence>
<dbReference type="GO" id="GO:0004694">
    <property type="term" value="F:eukaryotic translation initiation factor 2alpha kinase activity"/>
    <property type="evidence" value="ECO:0007669"/>
    <property type="project" value="TreeGrafter"/>
</dbReference>
<evidence type="ECO:0000256" key="4">
    <source>
        <dbReference type="ARBA" id="ARBA00022741"/>
    </source>
</evidence>
<evidence type="ECO:0000256" key="12">
    <source>
        <dbReference type="PROSITE-ProRule" id="PRU10141"/>
    </source>
</evidence>
<organism evidence="16 17">
    <name type="scientific">Naegleria fowleri</name>
    <name type="common">Brain eating amoeba</name>
    <dbReference type="NCBI Taxonomy" id="5763"/>
    <lineage>
        <taxon>Eukaryota</taxon>
        <taxon>Discoba</taxon>
        <taxon>Heterolobosea</taxon>
        <taxon>Tetramitia</taxon>
        <taxon>Eutetramitia</taxon>
        <taxon>Vahlkampfiidae</taxon>
        <taxon>Naegleria</taxon>
    </lineage>
</organism>
<protein>
    <recommendedName>
        <fullName evidence="1">non-specific serine/threonine protein kinase</fullName>
        <ecNumber evidence="1">2.7.11.1</ecNumber>
    </recommendedName>
</protein>
<dbReference type="AlphaFoldDB" id="A0A6A5C646"/>
<dbReference type="Proteomes" id="UP000444721">
    <property type="component" value="Unassembled WGS sequence"/>
</dbReference>
<keyword evidence="7" id="KW-0652">Protein synthesis inhibitor</keyword>
<comment type="similarity">
    <text evidence="8">Belongs to the protein kinase superfamily. Ser/Thr protein kinase family. GCN2 subfamily.</text>
</comment>
<evidence type="ECO:0000256" key="3">
    <source>
        <dbReference type="ARBA" id="ARBA00022679"/>
    </source>
</evidence>
<accession>A0A6A5C646</accession>
<dbReference type="PANTHER" id="PTHR11042">
    <property type="entry name" value="EUKARYOTIC TRANSLATION INITIATION FACTOR 2-ALPHA KINASE EIF2-ALPHA KINASE -RELATED"/>
    <property type="match status" value="1"/>
</dbReference>
<dbReference type="Pfam" id="PF00069">
    <property type="entry name" value="Pkinase"/>
    <property type="match status" value="1"/>
</dbReference>